<keyword evidence="8 14" id="KW-0479">Metal-binding</keyword>
<evidence type="ECO:0000256" key="4">
    <source>
        <dbReference type="ARBA" id="ARBA00013145"/>
    </source>
</evidence>
<feature type="domain" description="Thiamine pyrophosphate enzyme TPP-binding" evidence="16">
    <location>
        <begin position="407"/>
        <end position="555"/>
    </location>
</feature>
<sequence>MENVMQDQKQAVKRVTGAFALIDSLRRHGVQHIFGYPGGSNLPIYDEIYRAEQAGEIKHYLVRHEQGAAHAADGYARSTGKVGVCLATSGPGATNLVTGLATAYLDSVPVLAITGQVPRSALGTDAFQEIDIFGITLPIVKHSYLVREPSELPRIVAEAFHLASSGRPGPVLIDIPKDVGNAQIDYIPVEPGSVRRVGYRPTVRGNPRQINQALQLISEATKPLLYVGGGAIMAGAHAEIAELSERFQIPVTSTLMGKGAFDENHPLSLGMLGMHGTAYANFAVSECDLLIAVGVRFDDRVAGTGDQFAHSAKVIHIDIDPAEVGKNRTTDVPIVGDVRQVLGDMLQRSYQLGTEIKPEQTQEWHSHLNQLRNQYPLTVPHPEDGISPQEVIVELSHQCPDAFYTTDVGQHQMWAAQFVKNGPRRWMTSGGLGTMGYGLPAAVGVKVAHPDDTVICISGDGSFQMNMQELGTIAQYGIGVKVIILNNGWLGMVRQWQHMFYNDRYEATNLEDGTPEFARLADVYGIEAMTVRQREDLPKAIAKALSHKGPMILDVRVTRDEDCYPMVAPGHDNSDMMGLSS</sequence>
<keyword evidence="7 14" id="KW-0808">Transferase</keyword>
<evidence type="ECO:0000259" key="15">
    <source>
        <dbReference type="Pfam" id="PF00205"/>
    </source>
</evidence>
<dbReference type="InterPro" id="IPR029061">
    <property type="entry name" value="THDP-binding"/>
</dbReference>
<dbReference type="InterPro" id="IPR029035">
    <property type="entry name" value="DHS-like_NAD/FAD-binding_dom"/>
</dbReference>
<dbReference type="InterPro" id="IPR039368">
    <property type="entry name" value="AHAS_TPP"/>
</dbReference>
<dbReference type="Proteomes" id="UP000032946">
    <property type="component" value="Chromosome"/>
</dbReference>
<keyword evidence="12 14" id="KW-0100">Branched-chain amino acid biosynthesis</keyword>
<dbReference type="InterPro" id="IPR012000">
    <property type="entry name" value="Thiamin_PyroP_enz_cen_dom"/>
</dbReference>
<keyword evidence="10 14" id="KW-0460">Magnesium</keyword>
<accession>A0A9P1NWY4</accession>
<dbReference type="GO" id="GO:0000287">
    <property type="term" value="F:magnesium ion binding"/>
    <property type="evidence" value="ECO:0007669"/>
    <property type="project" value="UniProtKB-UniRule"/>
</dbReference>
<dbReference type="Pfam" id="PF02776">
    <property type="entry name" value="TPP_enzyme_N"/>
    <property type="match status" value="1"/>
</dbReference>
<evidence type="ECO:0000256" key="12">
    <source>
        <dbReference type="ARBA" id="ARBA00023304"/>
    </source>
</evidence>
<keyword evidence="19" id="KW-1185">Reference proteome</keyword>
<reference evidence="18 19" key="1">
    <citation type="submission" date="2014-02" db="EMBL/GenBank/DDBJ databases">
        <authorList>
            <person name="Genoscope - CEA"/>
        </authorList>
    </citation>
    <scope>NUCLEOTIDE SEQUENCE [LARGE SCALE GENOMIC DNA]</scope>
    <source>
        <strain evidence="18 19">PCC 8005</strain>
    </source>
</reference>
<dbReference type="Pfam" id="PF00205">
    <property type="entry name" value="TPP_enzyme_M"/>
    <property type="match status" value="1"/>
</dbReference>
<dbReference type="PANTHER" id="PTHR18968">
    <property type="entry name" value="THIAMINE PYROPHOSPHATE ENZYMES"/>
    <property type="match status" value="1"/>
</dbReference>
<keyword evidence="11 14" id="KW-0786">Thiamine pyrophosphate</keyword>
<dbReference type="InterPro" id="IPR000399">
    <property type="entry name" value="TPP-bd_CS"/>
</dbReference>
<dbReference type="InterPro" id="IPR012846">
    <property type="entry name" value="Acetolactate_synth_lsu"/>
</dbReference>
<evidence type="ECO:0000313" key="19">
    <source>
        <dbReference type="Proteomes" id="UP000032946"/>
    </source>
</evidence>
<dbReference type="InterPro" id="IPR012001">
    <property type="entry name" value="Thiamin_PyroP_enz_TPP-bd_dom"/>
</dbReference>
<evidence type="ECO:0000256" key="6">
    <source>
        <dbReference type="ARBA" id="ARBA00022630"/>
    </source>
</evidence>
<evidence type="ECO:0000256" key="5">
    <source>
        <dbReference type="ARBA" id="ARBA00022605"/>
    </source>
</evidence>
<comment type="cofactor">
    <cofactor evidence="14">
        <name>Mg(2+)</name>
        <dbReference type="ChEBI" id="CHEBI:18420"/>
    </cofactor>
    <text evidence="14">Binds 1 Mg(2+) ion per subunit.</text>
</comment>
<keyword evidence="5 14" id="KW-0028">Amino-acid biosynthesis</keyword>
<evidence type="ECO:0000256" key="1">
    <source>
        <dbReference type="ARBA" id="ARBA00004974"/>
    </source>
</evidence>
<dbReference type="InterPro" id="IPR011766">
    <property type="entry name" value="TPP_enzyme_TPP-bd"/>
</dbReference>
<feature type="domain" description="Thiamine pyrophosphate enzyme N-terminal TPP-binding" evidence="17">
    <location>
        <begin position="16"/>
        <end position="133"/>
    </location>
</feature>
<dbReference type="GO" id="GO:0009097">
    <property type="term" value="P:isoleucine biosynthetic process"/>
    <property type="evidence" value="ECO:0007669"/>
    <property type="project" value="TreeGrafter"/>
</dbReference>
<name>A0A9P1NWY4_9CYAN</name>
<dbReference type="FunFam" id="3.40.50.970:FF:000016">
    <property type="entry name" value="Acetolactate synthase"/>
    <property type="match status" value="1"/>
</dbReference>
<dbReference type="PROSITE" id="PS00187">
    <property type="entry name" value="TPP_ENZYMES"/>
    <property type="match status" value="1"/>
</dbReference>
<dbReference type="GO" id="GO:0009099">
    <property type="term" value="P:L-valine biosynthetic process"/>
    <property type="evidence" value="ECO:0007669"/>
    <property type="project" value="TreeGrafter"/>
</dbReference>
<evidence type="ECO:0000313" key="18">
    <source>
        <dbReference type="EMBL" id="CDM93343.1"/>
    </source>
</evidence>
<protein>
    <recommendedName>
        <fullName evidence="4 14">Acetolactate synthase</fullName>
        <ecNumber evidence="4 14">2.2.1.6</ecNumber>
    </recommendedName>
</protein>
<dbReference type="GO" id="GO:0003984">
    <property type="term" value="F:acetolactate synthase activity"/>
    <property type="evidence" value="ECO:0007669"/>
    <property type="project" value="UniProtKB-EC"/>
</dbReference>
<comment type="catalytic activity">
    <reaction evidence="13 14">
        <text>2 pyruvate + H(+) = (2S)-2-acetolactate + CO2</text>
        <dbReference type="Rhea" id="RHEA:25249"/>
        <dbReference type="ChEBI" id="CHEBI:15361"/>
        <dbReference type="ChEBI" id="CHEBI:15378"/>
        <dbReference type="ChEBI" id="CHEBI:16526"/>
        <dbReference type="ChEBI" id="CHEBI:58476"/>
        <dbReference type="EC" id="2.2.1.6"/>
    </reaction>
</comment>
<evidence type="ECO:0000256" key="8">
    <source>
        <dbReference type="ARBA" id="ARBA00022723"/>
    </source>
</evidence>
<organism evidence="18 19">
    <name type="scientific">Limnospira indica PCC 8005</name>
    <dbReference type="NCBI Taxonomy" id="376219"/>
    <lineage>
        <taxon>Bacteria</taxon>
        <taxon>Bacillati</taxon>
        <taxon>Cyanobacteriota</taxon>
        <taxon>Cyanophyceae</taxon>
        <taxon>Oscillatoriophycideae</taxon>
        <taxon>Oscillatoriales</taxon>
        <taxon>Sirenicapillariaceae</taxon>
        <taxon>Limnospira</taxon>
    </lineage>
</organism>
<dbReference type="PANTHER" id="PTHR18968:SF13">
    <property type="entry name" value="ACETOLACTATE SYNTHASE CATALYTIC SUBUNIT, MITOCHONDRIAL"/>
    <property type="match status" value="1"/>
</dbReference>
<comment type="pathway">
    <text evidence="1 14">Amino-acid biosynthesis; L-isoleucine biosynthesis; L-isoleucine from 2-oxobutanoate: step 1/4.</text>
</comment>
<evidence type="ECO:0000256" key="2">
    <source>
        <dbReference type="ARBA" id="ARBA00005025"/>
    </source>
</evidence>
<evidence type="ECO:0000256" key="3">
    <source>
        <dbReference type="ARBA" id="ARBA00007812"/>
    </source>
</evidence>
<evidence type="ECO:0000259" key="16">
    <source>
        <dbReference type="Pfam" id="PF02775"/>
    </source>
</evidence>
<comment type="pathway">
    <text evidence="2 14">Amino-acid biosynthesis; L-valine biosynthesis; L-valine from pyruvate: step 1/4.</text>
</comment>
<dbReference type="GO" id="GO:0050660">
    <property type="term" value="F:flavin adenine dinucleotide binding"/>
    <property type="evidence" value="ECO:0007669"/>
    <property type="project" value="InterPro"/>
</dbReference>
<dbReference type="InterPro" id="IPR045229">
    <property type="entry name" value="TPP_enz"/>
</dbReference>
<keyword evidence="6" id="KW-0285">Flavoprotein</keyword>
<dbReference type="SUPFAM" id="SSF52518">
    <property type="entry name" value="Thiamin diphosphate-binding fold (THDP-binding)"/>
    <property type="match status" value="2"/>
</dbReference>
<dbReference type="Gene3D" id="3.40.50.1220">
    <property type="entry name" value="TPP-binding domain"/>
    <property type="match status" value="1"/>
</dbReference>
<dbReference type="GO" id="GO:0030976">
    <property type="term" value="F:thiamine pyrophosphate binding"/>
    <property type="evidence" value="ECO:0007669"/>
    <property type="project" value="UniProtKB-UniRule"/>
</dbReference>
<dbReference type="NCBIfam" id="TIGR00118">
    <property type="entry name" value="acolac_lg"/>
    <property type="match status" value="1"/>
</dbReference>
<comment type="cofactor">
    <cofactor evidence="14">
        <name>thiamine diphosphate</name>
        <dbReference type="ChEBI" id="CHEBI:58937"/>
    </cofactor>
    <text evidence="14">Binds 1 thiamine pyrophosphate per subunit.</text>
</comment>
<dbReference type="FunFam" id="3.40.50.970:FF:000007">
    <property type="entry name" value="Acetolactate synthase"/>
    <property type="match status" value="1"/>
</dbReference>
<evidence type="ECO:0000256" key="13">
    <source>
        <dbReference type="ARBA" id="ARBA00048670"/>
    </source>
</evidence>
<dbReference type="EMBL" id="FO818640">
    <property type="protein sequence ID" value="CDM93343.1"/>
    <property type="molecule type" value="Genomic_DNA"/>
</dbReference>
<dbReference type="EC" id="2.2.1.6" evidence="4 14"/>
<evidence type="ECO:0000256" key="11">
    <source>
        <dbReference type="ARBA" id="ARBA00023052"/>
    </source>
</evidence>
<evidence type="ECO:0000256" key="9">
    <source>
        <dbReference type="ARBA" id="ARBA00022827"/>
    </source>
</evidence>
<dbReference type="Gene3D" id="3.40.50.970">
    <property type="match status" value="2"/>
</dbReference>
<dbReference type="GO" id="GO:0005948">
    <property type="term" value="C:acetolactate synthase complex"/>
    <property type="evidence" value="ECO:0007669"/>
    <property type="project" value="TreeGrafter"/>
</dbReference>
<dbReference type="FunFam" id="3.40.50.1220:FF:000008">
    <property type="entry name" value="Acetolactate synthase"/>
    <property type="match status" value="1"/>
</dbReference>
<dbReference type="Pfam" id="PF02775">
    <property type="entry name" value="TPP_enzyme_C"/>
    <property type="match status" value="1"/>
</dbReference>
<evidence type="ECO:0000256" key="7">
    <source>
        <dbReference type="ARBA" id="ARBA00022679"/>
    </source>
</evidence>
<dbReference type="AlphaFoldDB" id="A0A9P1NWY4"/>
<keyword evidence="9" id="KW-0274">FAD</keyword>
<evidence type="ECO:0000259" key="17">
    <source>
        <dbReference type="Pfam" id="PF02776"/>
    </source>
</evidence>
<dbReference type="CDD" id="cd07035">
    <property type="entry name" value="TPP_PYR_POX_like"/>
    <property type="match status" value="1"/>
</dbReference>
<evidence type="ECO:0000256" key="14">
    <source>
        <dbReference type="RuleBase" id="RU003591"/>
    </source>
</evidence>
<gene>
    <name evidence="18" type="primary">ilvY</name>
    <name evidence="18" type="ORF">ARTHRO_11016</name>
</gene>
<dbReference type="NCBIfam" id="NF005651">
    <property type="entry name" value="PRK07418.1"/>
    <property type="match status" value="1"/>
</dbReference>
<dbReference type="CDD" id="cd02015">
    <property type="entry name" value="TPP_AHAS"/>
    <property type="match status" value="1"/>
</dbReference>
<comment type="similarity">
    <text evidence="3 14">Belongs to the TPP enzyme family.</text>
</comment>
<dbReference type="SUPFAM" id="SSF52467">
    <property type="entry name" value="DHS-like NAD/FAD-binding domain"/>
    <property type="match status" value="1"/>
</dbReference>
<feature type="domain" description="Thiamine pyrophosphate enzyme central" evidence="15">
    <location>
        <begin position="210"/>
        <end position="343"/>
    </location>
</feature>
<proteinExistence type="inferred from homology"/>
<evidence type="ECO:0000256" key="10">
    <source>
        <dbReference type="ARBA" id="ARBA00022842"/>
    </source>
</evidence>